<comment type="caution">
    <text evidence="1">The sequence shown here is derived from an EMBL/GenBank/DDBJ whole genome shotgun (WGS) entry which is preliminary data.</text>
</comment>
<name>A0A8H5BEP7_9AGAR</name>
<keyword evidence="2" id="KW-1185">Reference proteome</keyword>
<dbReference type="PANTHER" id="PTHR36986:SF1">
    <property type="entry name" value="UPF0643 PROTEIN PB2B2.08"/>
    <property type="match status" value="1"/>
</dbReference>
<dbReference type="OrthoDB" id="2140489at2759"/>
<protein>
    <submittedName>
        <fullName evidence="1">Uncharacterized protein</fullName>
    </submittedName>
</protein>
<accession>A0A8H5BEP7</accession>
<evidence type="ECO:0000313" key="1">
    <source>
        <dbReference type="EMBL" id="KAF5321979.1"/>
    </source>
</evidence>
<proteinExistence type="predicted"/>
<dbReference type="PANTHER" id="PTHR36986">
    <property type="entry name" value="UPF0643 PROTEIN PB2B2.08"/>
    <property type="match status" value="1"/>
</dbReference>
<dbReference type="EMBL" id="JAACJJ010000028">
    <property type="protein sequence ID" value="KAF5321979.1"/>
    <property type="molecule type" value="Genomic_DNA"/>
</dbReference>
<reference evidence="1 2" key="1">
    <citation type="journal article" date="2020" name="ISME J.">
        <title>Uncovering the hidden diversity of litter-decomposition mechanisms in mushroom-forming fungi.</title>
        <authorList>
            <person name="Floudas D."/>
            <person name="Bentzer J."/>
            <person name="Ahren D."/>
            <person name="Johansson T."/>
            <person name="Persson P."/>
            <person name="Tunlid A."/>
        </authorList>
    </citation>
    <scope>NUCLEOTIDE SEQUENCE [LARGE SCALE GENOMIC DNA]</scope>
    <source>
        <strain evidence="1 2">CBS 101986</strain>
    </source>
</reference>
<sequence>MTVTPPADLHKLPLFDVHEPPSTPLLYLPPLLSKLPEHVTSDPLLEKHQHRPLTTDTRLPAIDPTSLSLHKALHHFKHITPDYAAVPYAEAFNWPELQLPINEEREWYCVAFRSQRKKESESLSLYEADKLAHEEAVQNGGLILYWYGIPNPVTGMNLATCIWQSRKHAIAASSHPRHIQAMRLAAGAYEVYSLERYKITKAKGEANITVETYTGGEVGW</sequence>
<gene>
    <name evidence="1" type="ORF">D9619_001812</name>
</gene>
<organism evidence="1 2">
    <name type="scientific">Psilocybe cf. subviscida</name>
    <dbReference type="NCBI Taxonomy" id="2480587"/>
    <lineage>
        <taxon>Eukaryota</taxon>
        <taxon>Fungi</taxon>
        <taxon>Dikarya</taxon>
        <taxon>Basidiomycota</taxon>
        <taxon>Agaricomycotina</taxon>
        <taxon>Agaricomycetes</taxon>
        <taxon>Agaricomycetidae</taxon>
        <taxon>Agaricales</taxon>
        <taxon>Agaricineae</taxon>
        <taxon>Strophariaceae</taxon>
        <taxon>Psilocybe</taxon>
    </lineage>
</organism>
<dbReference type="Proteomes" id="UP000567179">
    <property type="component" value="Unassembled WGS sequence"/>
</dbReference>
<dbReference type="AlphaFoldDB" id="A0A8H5BEP7"/>
<evidence type="ECO:0000313" key="2">
    <source>
        <dbReference type="Proteomes" id="UP000567179"/>
    </source>
</evidence>